<accession>A0A3M2JLW8</accession>
<evidence type="ECO:0000256" key="1">
    <source>
        <dbReference type="SAM" id="MobiDB-lite"/>
    </source>
</evidence>
<keyword evidence="4" id="KW-1185">Reference proteome</keyword>
<organism evidence="3 4">
    <name type="scientific">Cellulomonas triticagri</name>
    <dbReference type="NCBI Taxonomy" id="2483352"/>
    <lineage>
        <taxon>Bacteria</taxon>
        <taxon>Bacillati</taxon>
        <taxon>Actinomycetota</taxon>
        <taxon>Actinomycetes</taxon>
        <taxon>Micrococcales</taxon>
        <taxon>Cellulomonadaceae</taxon>
        <taxon>Cellulomonas</taxon>
    </lineage>
</organism>
<dbReference type="Proteomes" id="UP000269289">
    <property type="component" value="Unassembled WGS sequence"/>
</dbReference>
<gene>
    <name evidence="3" type="ORF">EBM89_05190</name>
</gene>
<feature type="transmembrane region" description="Helical" evidence="2">
    <location>
        <begin position="72"/>
        <end position="93"/>
    </location>
</feature>
<name>A0A3M2JLW8_9CELL</name>
<dbReference type="EMBL" id="RFFI01000019">
    <property type="protein sequence ID" value="RMI13221.1"/>
    <property type="molecule type" value="Genomic_DNA"/>
</dbReference>
<comment type="caution">
    <text evidence="3">The sequence shown here is derived from an EMBL/GenBank/DDBJ whole genome shotgun (WGS) entry which is preliminary data.</text>
</comment>
<proteinExistence type="predicted"/>
<reference evidence="3 4" key="1">
    <citation type="submission" date="2018-10" db="EMBL/GenBank/DDBJ databases">
        <title>Isolation, diversity and antifungal activity of actinobacteria from wheat.</title>
        <authorList>
            <person name="Han C."/>
        </authorList>
    </citation>
    <scope>NUCLEOTIDE SEQUENCE [LARGE SCALE GENOMIC DNA]</scope>
    <source>
        <strain evidence="3 4">NEAU-YY56</strain>
    </source>
</reference>
<keyword evidence="2" id="KW-1133">Transmembrane helix</keyword>
<feature type="region of interest" description="Disordered" evidence="1">
    <location>
        <begin position="1"/>
        <end position="32"/>
    </location>
</feature>
<dbReference type="AlphaFoldDB" id="A0A3M2JLW8"/>
<evidence type="ECO:0000313" key="4">
    <source>
        <dbReference type="Proteomes" id="UP000269289"/>
    </source>
</evidence>
<keyword evidence="2" id="KW-0812">Transmembrane</keyword>
<sequence>MAPVSPARPHTGAEPDDIEPPPPIARPAATGGADGVRKAARVLGVGVGAARTAARRYLPVYRWAAELSDTTIAAAVVAGWGVWLLGGLLVVVARLPGSALVGAVLAVGLLAGDAALVSWWMGYRRAGARLRHEILARTQIAAGRELADSPLAGAQVAALGQQIRPTLAAGLASGVGVVRVPAAVGPSGTARPLRPGTLPDCPVFTSGPTAAAGRAVGRG</sequence>
<protein>
    <submittedName>
        <fullName evidence="3">Uncharacterized protein</fullName>
    </submittedName>
</protein>
<keyword evidence="2" id="KW-0472">Membrane</keyword>
<evidence type="ECO:0000313" key="3">
    <source>
        <dbReference type="EMBL" id="RMI13221.1"/>
    </source>
</evidence>
<feature type="transmembrane region" description="Helical" evidence="2">
    <location>
        <begin position="99"/>
        <end position="121"/>
    </location>
</feature>
<evidence type="ECO:0000256" key="2">
    <source>
        <dbReference type="SAM" id="Phobius"/>
    </source>
</evidence>